<sequence length="440" mass="47328">MKRFSTLFLIAALTVVAAGCGSGNNDNGGSAASPSAESPAASPSASGASESPAAEKKDVSIKIFNFKVEIADAFNQLAEEYEKETGVKVEVETHGGGEDYNALLKAEIASGSEPEIFNAEGFAALEPYYDRATDLTNEPWAKDVIPAAAGPATVDGKLLGMPMNIEGYGIIYNKELFNKAGITELPKTLTQLTDVVKKLEAAGITPFSTTNEWWSIGHHTINVALAEQADPVKFIEDTKTGASTIKGNEVFGKWLNYVDLVFNHSQKDKLTTDYATQVANFASGKTAMIQQGNWIQGDIDKVAKLDLGLLPIPIDDGGNSRIYTGPANFWIVNSKSKHPEEAKAFLNWLVSSETGKKYLTKEFKFIPALATIPATTEDIGQLGAAVSEQAKTAGGWHWGRYPDGVIQGWGAAMQEYQGGQIDKDKLLEKLDQAIQDIVKK</sequence>
<dbReference type="Proteomes" id="UP000553776">
    <property type="component" value="Unassembled WGS sequence"/>
</dbReference>
<feature type="chain" id="PRO_5038800368" evidence="5">
    <location>
        <begin position="18"/>
        <end position="440"/>
    </location>
</feature>
<dbReference type="Pfam" id="PF01547">
    <property type="entry name" value="SBP_bac_1"/>
    <property type="match status" value="1"/>
</dbReference>
<gene>
    <name evidence="6" type="ORF">H7B90_24600</name>
</gene>
<dbReference type="PANTHER" id="PTHR43649">
    <property type="entry name" value="ARABINOSE-BINDING PROTEIN-RELATED"/>
    <property type="match status" value="1"/>
</dbReference>
<keyword evidence="7" id="KW-1185">Reference proteome</keyword>
<dbReference type="PROSITE" id="PS01037">
    <property type="entry name" value="SBP_BACTERIAL_1"/>
    <property type="match status" value="1"/>
</dbReference>
<name>A0A841U9A9_9BACL</name>
<dbReference type="InterPro" id="IPR006061">
    <property type="entry name" value="SBP_1_CS"/>
</dbReference>
<keyword evidence="2" id="KW-0813">Transport</keyword>
<dbReference type="EMBL" id="JACJVR010000097">
    <property type="protein sequence ID" value="MBB6694581.1"/>
    <property type="molecule type" value="Genomic_DNA"/>
</dbReference>
<evidence type="ECO:0000256" key="1">
    <source>
        <dbReference type="ARBA" id="ARBA00008520"/>
    </source>
</evidence>
<dbReference type="RefSeq" id="WP_185138541.1">
    <property type="nucleotide sequence ID" value="NZ_JACJVR010000097.1"/>
</dbReference>
<dbReference type="GO" id="GO:0055085">
    <property type="term" value="P:transmembrane transport"/>
    <property type="evidence" value="ECO:0007669"/>
    <property type="project" value="InterPro"/>
</dbReference>
<organism evidence="6 7">
    <name type="scientific">Cohnella xylanilytica</name>
    <dbReference type="NCBI Taxonomy" id="557555"/>
    <lineage>
        <taxon>Bacteria</taxon>
        <taxon>Bacillati</taxon>
        <taxon>Bacillota</taxon>
        <taxon>Bacilli</taxon>
        <taxon>Bacillales</taxon>
        <taxon>Paenibacillaceae</taxon>
        <taxon>Cohnella</taxon>
    </lineage>
</organism>
<evidence type="ECO:0000256" key="2">
    <source>
        <dbReference type="ARBA" id="ARBA00022448"/>
    </source>
</evidence>
<dbReference type="InterPro" id="IPR050490">
    <property type="entry name" value="Bact_solute-bd_prot1"/>
</dbReference>
<evidence type="ECO:0000256" key="3">
    <source>
        <dbReference type="ARBA" id="ARBA00022729"/>
    </source>
</evidence>
<accession>A0A841U9A9</accession>
<dbReference type="InterPro" id="IPR006059">
    <property type="entry name" value="SBP"/>
</dbReference>
<proteinExistence type="inferred from homology"/>
<evidence type="ECO:0000256" key="5">
    <source>
        <dbReference type="SAM" id="SignalP"/>
    </source>
</evidence>
<evidence type="ECO:0000313" key="6">
    <source>
        <dbReference type="EMBL" id="MBB6694581.1"/>
    </source>
</evidence>
<protein>
    <submittedName>
        <fullName evidence="6">Carbohydrate ABC transporter substrate-binding protein</fullName>
    </submittedName>
</protein>
<evidence type="ECO:0000256" key="4">
    <source>
        <dbReference type="SAM" id="MobiDB-lite"/>
    </source>
</evidence>
<feature type="region of interest" description="Disordered" evidence="4">
    <location>
        <begin position="26"/>
        <end position="53"/>
    </location>
</feature>
<dbReference type="Gene3D" id="3.40.190.10">
    <property type="entry name" value="Periplasmic binding protein-like II"/>
    <property type="match status" value="2"/>
</dbReference>
<dbReference type="PROSITE" id="PS51257">
    <property type="entry name" value="PROKAR_LIPOPROTEIN"/>
    <property type="match status" value="1"/>
</dbReference>
<dbReference type="AlphaFoldDB" id="A0A841U9A9"/>
<feature type="compositionally biased region" description="Low complexity" evidence="4">
    <location>
        <begin position="26"/>
        <end position="52"/>
    </location>
</feature>
<keyword evidence="3 5" id="KW-0732">Signal</keyword>
<reference evidence="6 7" key="1">
    <citation type="submission" date="2020-08" db="EMBL/GenBank/DDBJ databases">
        <title>Cohnella phylogeny.</title>
        <authorList>
            <person name="Dunlap C."/>
        </authorList>
    </citation>
    <scope>NUCLEOTIDE SEQUENCE [LARGE SCALE GENOMIC DNA]</scope>
    <source>
        <strain evidence="6 7">DSM 25239</strain>
    </source>
</reference>
<evidence type="ECO:0000313" key="7">
    <source>
        <dbReference type="Proteomes" id="UP000553776"/>
    </source>
</evidence>
<comment type="similarity">
    <text evidence="1">Belongs to the bacterial solute-binding protein 1 family.</text>
</comment>
<dbReference type="SUPFAM" id="SSF53850">
    <property type="entry name" value="Periplasmic binding protein-like II"/>
    <property type="match status" value="1"/>
</dbReference>
<comment type="caution">
    <text evidence="6">The sequence shown here is derived from an EMBL/GenBank/DDBJ whole genome shotgun (WGS) entry which is preliminary data.</text>
</comment>
<feature type="signal peptide" evidence="5">
    <location>
        <begin position="1"/>
        <end position="17"/>
    </location>
</feature>
<dbReference type="PANTHER" id="PTHR43649:SF14">
    <property type="entry name" value="BLR3389 PROTEIN"/>
    <property type="match status" value="1"/>
</dbReference>